<feature type="domain" description="BPTI/Kunitz inhibitor" evidence="6">
    <location>
        <begin position="1661"/>
        <end position="1711"/>
    </location>
</feature>
<dbReference type="InterPro" id="IPR004094">
    <property type="entry name" value="Antistasin-like"/>
</dbReference>
<evidence type="ECO:0000259" key="7">
    <source>
        <dbReference type="PROSITE" id="PS51162"/>
    </source>
</evidence>
<feature type="disulfide bond" evidence="3">
    <location>
        <begin position="1167"/>
        <end position="1174"/>
    </location>
</feature>
<gene>
    <name evidence="10" type="ORF">DSTB1V02_LOCUS500</name>
</gene>
<dbReference type="PROSITE" id="PS51390">
    <property type="entry name" value="WAP"/>
    <property type="match status" value="5"/>
</dbReference>
<feature type="domain" description="Thyroglobulin type-1" evidence="7">
    <location>
        <begin position="574"/>
        <end position="640"/>
    </location>
</feature>
<keyword evidence="11" id="KW-1185">Reference proteome</keyword>
<evidence type="ECO:0000313" key="11">
    <source>
        <dbReference type="Proteomes" id="UP000677054"/>
    </source>
</evidence>
<dbReference type="Pfam" id="PF00014">
    <property type="entry name" value="Kunitz_BPTI"/>
    <property type="match status" value="4"/>
</dbReference>
<dbReference type="Proteomes" id="UP000677054">
    <property type="component" value="Unassembled WGS sequence"/>
</dbReference>
<dbReference type="CDD" id="cd00191">
    <property type="entry name" value="TY"/>
    <property type="match status" value="6"/>
</dbReference>
<dbReference type="InterPro" id="IPR028150">
    <property type="entry name" value="Lustrin_cystein"/>
</dbReference>
<feature type="disulfide bond" evidence="3">
    <location>
        <begin position="609"/>
        <end position="616"/>
    </location>
</feature>
<evidence type="ECO:0000313" key="10">
    <source>
        <dbReference type="EMBL" id="CAD7240477.1"/>
    </source>
</evidence>
<evidence type="ECO:0000256" key="4">
    <source>
        <dbReference type="SAM" id="MobiDB-lite"/>
    </source>
</evidence>
<feature type="domain" description="BPTI/Kunitz inhibitor" evidence="6">
    <location>
        <begin position="1076"/>
        <end position="1126"/>
    </location>
</feature>
<feature type="region of interest" description="Disordered" evidence="4">
    <location>
        <begin position="1280"/>
        <end position="1306"/>
    </location>
</feature>
<dbReference type="PROSITE" id="PS50279">
    <property type="entry name" value="BPTI_KUNITZ_2"/>
    <property type="match status" value="4"/>
</dbReference>
<name>A0A7R8WYE3_9CRUS</name>
<dbReference type="InterPro" id="IPR036880">
    <property type="entry name" value="Kunitz_BPTI_sf"/>
</dbReference>
<dbReference type="SMART" id="SM00131">
    <property type="entry name" value="KU"/>
    <property type="match status" value="4"/>
</dbReference>
<dbReference type="Pfam" id="PF02822">
    <property type="entry name" value="Antistasin"/>
    <property type="match status" value="4"/>
</dbReference>
<dbReference type="Pfam" id="PF14625">
    <property type="entry name" value="Lustrin_cystein"/>
    <property type="match status" value="3"/>
</dbReference>
<feature type="domain" description="Thyroglobulin type-1" evidence="7">
    <location>
        <begin position="1129"/>
        <end position="1195"/>
    </location>
</feature>
<feature type="disulfide bond" evidence="3">
    <location>
        <begin position="333"/>
        <end position="353"/>
    </location>
</feature>
<dbReference type="Gene3D" id="4.10.800.10">
    <property type="entry name" value="Thyroglobulin type-1"/>
    <property type="match status" value="6"/>
</dbReference>
<dbReference type="SUPFAM" id="SSF57362">
    <property type="entry name" value="BPTI-like"/>
    <property type="match status" value="4"/>
</dbReference>
<dbReference type="InterPro" id="IPR000716">
    <property type="entry name" value="Thyroglobulin_1"/>
</dbReference>
<dbReference type="InterPro" id="IPR006150">
    <property type="entry name" value="Cys_repeat_1"/>
</dbReference>
<feature type="domain" description="Thyroglobulin type-1" evidence="7">
    <location>
        <begin position="29"/>
        <end position="106"/>
    </location>
</feature>
<dbReference type="CDD" id="cd00109">
    <property type="entry name" value="Kunitz-type"/>
    <property type="match status" value="4"/>
</dbReference>
<feature type="region of interest" description="Disordered" evidence="4">
    <location>
        <begin position="1368"/>
        <end position="1399"/>
    </location>
</feature>
<feature type="domain" description="WAP" evidence="9">
    <location>
        <begin position="839"/>
        <end position="892"/>
    </location>
</feature>
<evidence type="ECO:0000259" key="9">
    <source>
        <dbReference type="PROSITE" id="PS51390"/>
    </source>
</evidence>
<feature type="domain" description="WAP" evidence="9">
    <location>
        <begin position="1432"/>
        <end position="1484"/>
    </location>
</feature>
<dbReference type="EMBL" id="CAJPEV010000035">
    <property type="protein sequence ID" value="CAG0879216.1"/>
    <property type="molecule type" value="Genomic_DNA"/>
</dbReference>
<dbReference type="InterPro" id="IPR011061">
    <property type="entry name" value="Hirudin/antistatin"/>
</dbReference>
<reference evidence="10" key="1">
    <citation type="submission" date="2020-11" db="EMBL/GenBank/DDBJ databases">
        <authorList>
            <person name="Tran Van P."/>
        </authorList>
    </citation>
    <scope>NUCLEOTIDE SEQUENCE</scope>
</reference>
<proteinExistence type="inferred from homology"/>
<evidence type="ECO:0000259" key="6">
    <source>
        <dbReference type="PROSITE" id="PS50279"/>
    </source>
</evidence>
<dbReference type="SUPFAM" id="SSF57262">
    <property type="entry name" value="Leech antihemostatic proteins"/>
    <property type="match status" value="3"/>
</dbReference>
<comment type="caution">
    <text evidence="3">Lacks conserved residue(s) required for the propagation of feature annotation.</text>
</comment>
<dbReference type="PANTHER" id="PTHR46751">
    <property type="entry name" value="EPPIN"/>
    <property type="match status" value="1"/>
</dbReference>
<organism evidence="10">
    <name type="scientific">Darwinula stevensoni</name>
    <dbReference type="NCBI Taxonomy" id="69355"/>
    <lineage>
        <taxon>Eukaryota</taxon>
        <taxon>Metazoa</taxon>
        <taxon>Ecdysozoa</taxon>
        <taxon>Arthropoda</taxon>
        <taxon>Crustacea</taxon>
        <taxon>Oligostraca</taxon>
        <taxon>Ostracoda</taxon>
        <taxon>Podocopa</taxon>
        <taxon>Podocopida</taxon>
        <taxon>Darwinulocopina</taxon>
        <taxon>Darwinuloidea</taxon>
        <taxon>Darwinulidae</taxon>
        <taxon>Darwinula</taxon>
    </lineage>
</organism>
<keyword evidence="5" id="KW-1133">Transmembrane helix</keyword>
<dbReference type="GO" id="GO:0005576">
    <property type="term" value="C:extracellular region"/>
    <property type="evidence" value="ECO:0007669"/>
    <property type="project" value="InterPro"/>
</dbReference>
<dbReference type="SUPFAM" id="SSF57256">
    <property type="entry name" value="Elafin-like"/>
    <property type="match status" value="2"/>
</dbReference>
<dbReference type="PROSITE" id="PS51162">
    <property type="entry name" value="THYROGLOBULIN_1_2"/>
    <property type="match status" value="6"/>
</dbReference>
<evidence type="ECO:0000256" key="5">
    <source>
        <dbReference type="SAM" id="Phobius"/>
    </source>
</evidence>
<feature type="transmembrane region" description="Helical" evidence="5">
    <location>
        <begin position="2054"/>
        <end position="2079"/>
    </location>
</feature>
<dbReference type="CDD" id="cd00199">
    <property type="entry name" value="WAP"/>
    <property type="match status" value="3"/>
</dbReference>
<dbReference type="Pfam" id="PF00095">
    <property type="entry name" value="WAP"/>
    <property type="match status" value="4"/>
</dbReference>
<dbReference type="PANTHER" id="PTHR46751:SF1">
    <property type="entry name" value="WAP FOUR-DISULFIDE CORE DOMAIN PROTEIN 6A"/>
    <property type="match status" value="1"/>
</dbReference>
<dbReference type="InterPro" id="IPR020901">
    <property type="entry name" value="Prtase_inh_Kunz-CS"/>
</dbReference>
<dbReference type="InterPro" id="IPR036857">
    <property type="entry name" value="Thyroglobulin_1_sf"/>
</dbReference>
<feature type="domain" description="Antistasin-like" evidence="8">
    <location>
        <begin position="378"/>
        <end position="403"/>
    </location>
</feature>
<feature type="domain" description="Antistasin-like" evidence="8">
    <location>
        <begin position="649"/>
        <end position="675"/>
    </location>
</feature>
<comment type="similarity">
    <text evidence="2">Belongs to the venom Kunitz-type family. 03 (sub-Kunitz) subfamily.</text>
</comment>
<dbReference type="SMART" id="SM00211">
    <property type="entry name" value="TY"/>
    <property type="match status" value="7"/>
</dbReference>
<feature type="domain" description="WAP" evidence="9">
    <location>
        <begin position="229"/>
        <end position="284"/>
    </location>
</feature>
<protein>
    <submittedName>
        <fullName evidence="10">Uncharacterized protein</fullName>
    </submittedName>
</protein>
<feature type="domain" description="Thyroglobulin type-1" evidence="7">
    <location>
        <begin position="286"/>
        <end position="353"/>
    </location>
</feature>
<dbReference type="InterPro" id="IPR002223">
    <property type="entry name" value="Kunitz_BPTI"/>
</dbReference>
<feature type="compositionally biased region" description="Basic and acidic residues" evidence="4">
    <location>
        <begin position="1287"/>
        <end position="1296"/>
    </location>
</feature>
<keyword evidence="5" id="KW-0472">Membrane</keyword>
<evidence type="ECO:0000256" key="2">
    <source>
        <dbReference type="ARBA" id="ARBA00038506"/>
    </source>
</evidence>
<evidence type="ECO:0000256" key="1">
    <source>
        <dbReference type="ARBA" id="ARBA00023157"/>
    </source>
</evidence>
<dbReference type="Gene3D" id="4.10.410.10">
    <property type="entry name" value="Pancreatic trypsin inhibitor Kunitz domain"/>
    <property type="match status" value="4"/>
</dbReference>
<dbReference type="SMART" id="SM00289">
    <property type="entry name" value="WR1"/>
    <property type="match status" value="4"/>
</dbReference>
<keyword evidence="1 3" id="KW-1015">Disulfide bond</keyword>
<dbReference type="OrthoDB" id="406800at2759"/>
<feature type="domain" description="Thyroglobulin type-1" evidence="7">
    <location>
        <begin position="1851"/>
        <end position="1917"/>
    </location>
</feature>
<feature type="disulfide bond" evidence="3">
    <location>
        <begin position="985"/>
        <end position="992"/>
    </location>
</feature>
<feature type="disulfide bond" evidence="3">
    <location>
        <begin position="324"/>
        <end position="331"/>
    </location>
</feature>
<dbReference type="GO" id="GO:0004867">
    <property type="term" value="F:serine-type endopeptidase inhibitor activity"/>
    <property type="evidence" value="ECO:0007669"/>
    <property type="project" value="InterPro"/>
</dbReference>
<dbReference type="Pfam" id="PF00086">
    <property type="entry name" value="Thyroglobulin_1"/>
    <property type="match status" value="6"/>
</dbReference>
<dbReference type="PROSITE" id="PS51252">
    <property type="entry name" value="ANTISTASIN"/>
    <property type="match status" value="4"/>
</dbReference>
<dbReference type="PRINTS" id="PR00759">
    <property type="entry name" value="BASICPTASE"/>
</dbReference>
<accession>A0A7R8WYE3</accession>
<evidence type="ECO:0000256" key="3">
    <source>
        <dbReference type="PROSITE-ProRule" id="PRU00500"/>
    </source>
</evidence>
<evidence type="ECO:0000259" key="8">
    <source>
        <dbReference type="PROSITE" id="PS51252"/>
    </source>
</evidence>
<dbReference type="PROSITE" id="PS00484">
    <property type="entry name" value="THYROGLOBULIN_1_1"/>
    <property type="match status" value="3"/>
</dbReference>
<feature type="domain" description="WAP" evidence="9">
    <location>
        <begin position="896"/>
        <end position="943"/>
    </location>
</feature>
<dbReference type="Gene3D" id="2.10.22.10">
    <property type="entry name" value="Antistasin, domain 1"/>
    <property type="match status" value="4"/>
</dbReference>
<dbReference type="InterPro" id="IPR051388">
    <property type="entry name" value="Serpin_venom_toxin"/>
</dbReference>
<dbReference type="PROSITE" id="PS00280">
    <property type="entry name" value="BPTI_KUNITZ_1"/>
    <property type="match status" value="3"/>
</dbReference>
<feature type="domain" description="Antistasin-like" evidence="8">
    <location>
        <begin position="1021"/>
        <end position="1046"/>
    </location>
</feature>
<feature type="domain" description="BPTI/Kunitz inhibitor" evidence="6">
    <location>
        <begin position="775"/>
        <end position="825"/>
    </location>
</feature>
<dbReference type="SMART" id="SM00217">
    <property type="entry name" value="WAP"/>
    <property type="match status" value="4"/>
</dbReference>
<feature type="domain" description="Thyroglobulin type-1" evidence="7">
    <location>
        <begin position="945"/>
        <end position="1021"/>
    </location>
</feature>
<keyword evidence="5" id="KW-0812">Transmembrane</keyword>
<dbReference type="Gene3D" id="4.10.75.10">
    <property type="entry name" value="Elafin-like"/>
    <property type="match status" value="4"/>
</dbReference>
<feature type="domain" description="Antistasin-like" evidence="8">
    <location>
        <begin position="112"/>
        <end position="137"/>
    </location>
</feature>
<feature type="domain" description="WAP" evidence="9">
    <location>
        <begin position="1487"/>
        <end position="1538"/>
    </location>
</feature>
<dbReference type="InterPro" id="IPR036645">
    <property type="entry name" value="Elafin-like_sf"/>
</dbReference>
<feature type="domain" description="BPTI/Kunitz inhibitor" evidence="6">
    <location>
        <begin position="1718"/>
        <end position="1768"/>
    </location>
</feature>
<dbReference type="EMBL" id="LR899552">
    <property type="protein sequence ID" value="CAD7240477.1"/>
    <property type="molecule type" value="Genomic_DNA"/>
</dbReference>
<dbReference type="InterPro" id="IPR008197">
    <property type="entry name" value="WAP_dom"/>
</dbReference>
<sequence>MNHPEKQNWLGVSDVETLDEGEFEVDALHFACQHQAKAAKSRARALELDGIREFGNALVPNCDDDGKFRPVQCSNEIDADGPCWCVDGSGFEVPGTRARSLNLLNCTNPRPCAGFMCRMLCPYGFELDEEGCPLCRCRDPCLGIVCPGAQQCQLEEVPCLQEPCPPLPTCKQARSLSDLCPTGPPLRLGDSGRPFLCGDDPGKPECPHGFSCLVRYGHDYGVCCPSRERVTKPGMCPSPVYVANDTTPEEFCQTLTCEMDIQCPEELKCCESHVCSRHICLQPKEMTACMQQRMIAELLLEKQDPGKGYIPQCTSGGDFEKKQCSRNGLVCWCVDGSGRKMPTSFGRAADVQCNNVEELDDVQIVKLRGAPARPRSLCLSLTCEEPCPYGYVPDGAGCPTCECEDPCRDFPCPSGAECRVLPDPDCPESDFSCPAFPQCGERVRRNQCEVGEPLIHEPTGALVACRPELLECPSGYTCTLSSHEPVCCPTPPRPQEGEEKETAPRVIERDAICPPLSVQDCKNVSMSTCGNDTDCEGKDETLMCCHVPECGVGICARPIQVPGEGPHDEQLPVPTVCQYLRDIALSPSVSLAVPPPICKENGAFNETQCDETTEECWCVDDFGVEIPRTRSSKEEGFPDCEKILAGHDCLGLRCRLGCDYGFGLDPESGCPVCQCFEICEAARCSDGYHCALTEVRCGSGDLTCPPVPQCVENVRYDRVLETMCPIGDPYQVPELNTTLTCDLTADGPRCPEGYGCYTGDASKGMCCPKPSDDMCEQKKEEGGCDASMTRWYYDETDNSCKPFDYSGCGGNLNNFASREDCEGMCKVLEDISELIGEGRRRLDSECPTFPSSQKKQCEPDKKEECVKDEDCPGAESLCCMDPCGIHICTSSSAQELGVKPGQCPYLVPPASGSCEYECTTDQDCPDVSKCCSDGCGTQCLPPLIMTACQHQRAVLEHKYREQGIPPNRAYYPQCDVEGRFQPVQCDPRTRTCWCVDEEGREVPGTRSPATRDTPFDSRLTCPLVECNLTCAWGYKLDEKGCPDCDCHHPCDRVSCPDDEECRLIQVNCITQPYEVCFQDKKRGICSGNLTRWYFDPSSNKCQDFSFSGCGGNLNNFDSIEECKTVCPVMTDCEKMREENKAKALKYKKSMFLPECNVETGAFESKQCLPDLGLCWCVDEDGKPIKGTLIRGEPDCLSRKGRMIDDEDEPVCGWNVAIHVCNQSLCDDKICLGEPSASCRVNPCGGCNVEFYNDDNQLVDCAASLPVCVARAQKILNSPAWLNQKQQQEQDVRDVDRGGPSSHPMSLNGPGGLFVFSLGSPEMQFNVEFSAGNPIDSLLELLSSVFPDPDNARDGDGDGDEDADVDLILEDTDSSPGSGEDREEKVPEGVPSKSRRKRGLENFKDMDMELMETEWDDLAAVESKVMTTRTMRPLVKPGLCPAFRLPSLLRVLTQTCRDECLTDGDCSHQLKCCMGDCGLRCLRPLQEGKPKPGRCPRIQSHLQSEIKCVPSNECVFDYDCPGSAKCCYSGCGSKCISPMVPAPKNTMMVVAPPLCTEKGEFMGTQRQGPLAWCVDSQGNPRHRTLTRGHVICDPDGRIVKRNSLGPVCPHGGGGGARVCQEECLRVRCPAHPDAICVASPCNGCKVKFISPNGEEVRCEEKCSQPLSVGHCRAALQRWFFNQTAQECQEFQFSGCGANDNHFLSLQQCQQECQLSVEVCLQPRRTGPCNEDLPRFWYNPAAQKCQPFQYGGCGGNLNNFITKELCEARCPDLVLCPKWSPEKPNPEPCSRGEACSNVTCPHLPDAICRVDPCTCQATLVDEYGNTLSCSVESMDDGHVEERKEEKKEKYTSMTRCQHMRVTSEERGAMLVPQCDSSGGFFPMQCRREEPGQPTECWCVDEAGNMLPNVLKFTKGELRCEFVPVEWVSVTLALRQMEKTKKGEEMGKKMKEEVEKLLRGNGKGEIEIIDDEVSFRLEPESAKVSFLLGGVDKVNEAWRLEERVRQGIHLGEYLVDPERSTFHHRVDLEKLNEIPSFLFTAENREIVERRDGMDTPYVAIIVVFSMLTLVIVSAAVIALVMYRRKTTGSYPKPAVKAASMAVSCPVYGYHDPKGLTVGLGLGKQFEDEYSYENGRKFSITSTGSASLSQAHDYEIIAENRKNEKLKDQQARY</sequence>
<dbReference type="SUPFAM" id="SSF57610">
    <property type="entry name" value="Thyroglobulin type-1 domain"/>
    <property type="match status" value="7"/>
</dbReference>